<evidence type="ECO:0000256" key="3">
    <source>
        <dbReference type="ARBA" id="ARBA00023002"/>
    </source>
</evidence>
<organism evidence="7 8">
    <name type="scientific">Kineosporia mesophila</name>
    <dbReference type="NCBI Taxonomy" id="566012"/>
    <lineage>
        <taxon>Bacteria</taxon>
        <taxon>Bacillati</taxon>
        <taxon>Actinomycetota</taxon>
        <taxon>Actinomycetes</taxon>
        <taxon>Kineosporiales</taxon>
        <taxon>Kineosporiaceae</taxon>
        <taxon>Kineosporia</taxon>
    </lineage>
</organism>
<name>A0ABP6ZKU7_9ACTN</name>
<dbReference type="PANTHER" id="PTHR42980">
    <property type="entry name" value="2-OXOISOVALERATE DEHYDROGENASE SUBUNIT BETA-RELATED"/>
    <property type="match status" value="1"/>
</dbReference>
<dbReference type="Pfam" id="PF02780">
    <property type="entry name" value="Transketolase_C"/>
    <property type="match status" value="1"/>
</dbReference>
<accession>A0ABP6ZKU7</accession>
<comment type="cofactor">
    <cofactor evidence="1">
        <name>thiamine diphosphate</name>
        <dbReference type="ChEBI" id="CHEBI:58937"/>
    </cofactor>
</comment>
<keyword evidence="2" id="KW-0816">Tricarboxylic acid cycle</keyword>
<proteinExistence type="predicted"/>
<dbReference type="Pfam" id="PF00676">
    <property type="entry name" value="E1_dh"/>
    <property type="match status" value="1"/>
</dbReference>
<evidence type="ECO:0000256" key="5">
    <source>
        <dbReference type="ARBA" id="ARBA00051911"/>
    </source>
</evidence>
<dbReference type="InterPro" id="IPR009014">
    <property type="entry name" value="Transketo_C/PFOR_II"/>
</dbReference>
<dbReference type="PANTHER" id="PTHR42980:SF1">
    <property type="entry name" value="2-OXOISOVALERATE DEHYDROGENASE SUBUNIT BETA, MITOCHONDRIAL"/>
    <property type="match status" value="1"/>
</dbReference>
<keyword evidence="4" id="KW-0786">Thiamine pyrophosphate</keyword>
<keyword evidence="3" id="KW-0560">Oxidoreductase</keyword>
<gene>
    <name evidence="7" type="ORF">GCM10022223_26790</name>
</gene>
<dbReference type="Proteomes" id="UP001501074">
    <property type="component" value="Unassembled WGS sequence"/>
</dbReference>
<reference evidence="8" key="1">
    <citation type="journal article" date="2019" name="Int. J. Syst. Evol. Microbiol.">
        <title>The Global Catalogue of Microorganisms (GCM) 10K type strain sequencing project: providing services to taxonomists for standard genome sequencing and annotation.</title>
        <authorList>
            <consortium name="The Broad Institute Genomics Platform"/>
            <consortium name="The Broad Institute Genome Sequencing Center for Infectious Disease"/>
            <person name="Wu L."/>
            <person name="Ma J."/>
        </authorList>
    </citation>
    <scope>NUCLEOTIDE SEQUENCE [LARGE SCALE GENOMIC DNA]</scope>
    <source>
        <strain evidence="8">JCM 16902</strain>
    </source>
</reference>
<dbReference type="SMART" id="SM00861">
    <property type="entry name" value="Transket_pyr"/>
    <property type="match status" value="1"/>
</dbReference>
<feature type="domain" description="Transketolase-like pyrimidine-binding" evidence="6">
    <location>
        <begin position="411"/>
        <end position="591"/>
    </location>
</feature>
<comment type="catalytic activity">
    <reaction evidence="5">
        <text>N(6)-[(R)-lipoyl]-L-lysyl-[protein] + 2-oxoglutarate + H(+) = N(6)-[(R)-S(8)-succinyldihydrolipoyl]-L-lysyl-[protein] + CO2</text>
        <dbReference type="Rhea" id="RHEA:12188"/>
        <dbReference type="Rhea" id="RHEA-COMP:10474"/>
        <dbReference type="Rhea" id="RHEA-COMP:20092"/>
        <dbReference type="ChEBI" id="CHEBI:15378"/>
        <dbReference type="ChEBI" id="CHEBI:16526"/>
        <dbReference type="ChEBI" id="CHEBI:16810"/>
        <dbReference type="ChEBI" id="CHEBI:83099"/>
        <dbReference type="ChEBI" id="CHEBI:83120"/>
        <dbReference type="EC" id="1.2.4.2"/>
    </reaction>
</comment>
<dbReference type="Gene3D" id="3.40.50.970">
    <property type="match status" value="2"/>
</dbReference>
<keyword evidence="8" id="KW-1185">Reference proteome</keyword>
<dbReference type="InterPro" id="IPR029061">
    <property type="entry name" value="THDP-binding"/>
</dbReference>
<dbReference type="SUPFAM" id="SSF52518">
    <property type="entry name" value="Thiamin diphosphate-binding fold (THDP-binding)"/>
    <property type="match status" value="2"/>
</dbReference>
<evidence type="ECO:0000259" key="6">
    <source>
        <dbReference type="SMART" id="SM00861"/>
    </source>
</evidence>
<evidence type="ECO:0000256" key="2">
    <source>
        <dbReference type="ARBA" id="ARBA00022532"/>
    </source>
</evidence>
<dbReference type="EMBL" id="BAAAZO010000003">
    <property type="protein sequence ID" value="GAA3609366.1"/>
    <property type="molecule type" value="Genomic_DNA"/>
</dbReference>
<comment type="caution">
    <text evidence="7">The sequence shown here is derived from an EMBL/GenBank/DDBJ whole genome shotgun (WGS) entry which is preliminary data.</text>
</comment>
<evidence type="ECO:0000313" key="7">
    <source>
        <dbReference type="EMBL" id="GAA3609366.1"/>
    </source>
</evidence>
<dbReference type="SUPFAM" id="SSF52922">
    <property type="entry name" value="TK C-terminal domain-like"/>
    <property type="match status" value="1"/>
</dbReference>
<protein>
    <submittedName>
        <fullName evidence="7">Thiamine pyrophosphate-dependent enzyme</fullName>
    </submittedName>
</protein>
<sequence>MLEGLSSLIPLDEVKPVEPADDDVIVPVDGTDDEAPVEALRADLADLFEAQAASRWLDVAARRMAAAGLGSFTVASAGHEGNAAVAMALRSNDPVLPHYRSTAFYLARLASAGLDDGIAAVARGLAGSVDQPAGGGRRPTPAHPDVAVLPSPTTTAGHLPRALGLAWAIGRQPRDRARIVGGRLNWPSDAVAVASFGDGTAGHGTALGVINTACWASKQGVPLPLLLVCEDNSLGYSTSGPPGWIHASLSNREGLRYFHADTAGDAATLFSTARRAVETARAHRRPVLLHLSCVRIGGHSGADDEKLYRRDERIAEDRQRDPLVATMTALVRHGVMTGEQVADRLLILRDRVASALEDATHRARPGSSAEVMAPLSPRRPAVVGMAAAREPAADRRAAAFENRLPEKEGPLTLAESINRTLLDAAIAHPGVVVMGRDVARAGGVHGVTRGLQTRLGPAQVTDTAPHGASILGLAMGAAVSGQLPIVELGLDDLHAAQELLRAEVATLAFSSNGAYRNPMVLRAPGLGFQDGFGGAVAVDNALGGLRDIPGLVIACPAHPAQAPALLRTCLAAAEADGTVSVMLEPVALYHLRHLTVEGDDAWLAPYAPPSEWGSLHAPIGRAVVHGSGNDLTIAAYGNGLRLALRAAAELEGEGIGCRVVDLRWLAPLPMDDVIAAASATGNLLIVDETRRSGGVSEALVTGVLEAGFDGRLARVTAKDSPLPSGPAAQFVELTQLRILSTARALCDD</sequence>
<dbReference type="InterPro" id="IPR005475">
    <property type="entry name" value="Transketolase-like_Pyr-bd"/>
</dbReference>
<dbReference type="Gene3D" id="3.40.50.920">
    <property type="match status" value="1"/>
</dbReference>
<evidence type="ECO:0000256" key="1">
    <source>
        <dbReference type="ARBA" id="ARBA00001964"/>
    </source>
</evidence>
<dbReference type="Pfam" id="PF02779">
    <property type="entry name" value="Transket_pyr"/>
    <property type="match status" value="1"/>
</dbReference>
<dbReference type="InterPro" id="IPR033248">
    <property type="entry name" value="Transketolase_C"/>
</dbReference>
<evidence type="ECO:0000256" key="4">
    <source>
        <dbReference type="ARBA" id="ARBA00023052"/>
    </source>
</evidence>
<dbReference type="InterPro" id="IPR001017">
    <property type="entry name" value="DH_E1"/>
</dbReference>
<evidence type="ECO:0000313" key="8">
    <source>
        <dbReference type="Proteomes" id="UP001501074"/>
    </source>
</evidence>